<reference evidence="15" key="1">
    <citation type="submission" date="2022-07" db="EMBL/GenBank/DDBJ databases">
        <title>Phylogenomic reconstructions and comparative analyses of Kickxellomycotina fungi.</title>
        <authorList>
            <person name="Reynolds N.K."/>
            <person name="Stajich J.E."/>
            <person name="Barry K."/>
            <person name="Grigoriev I.V."/>
            <person name="Crous P."/>
            <person name="Smith M.E."/>
        </authorList>
    </citation>
    <scope>NUCLEOTIDE SEQUENCE</scope>
    <source>
        <strain evidence="15">NBRC 32514</strain>
    </source>
</reference>
<dbReference type="Pfam" id="PF01956">
    <property type="entry name" value="EMC3_TMCO1"/>
    <property type="match status" value="1"/>
</dbReference>
<evidence type="ECO:0000256" key="5">
    <source>
        <dbReference type="ARBA" id="ARBA00022673"/>
    </source>
</evidence>
<dbReference type="InterPro" id="IPR008559">
    <property type="entry name" value="TMCO1"/>
</dbReference>
<keyword evidence="9" id="KW-1133">Transmembrane helix</keyword>
<keyword evidence="8" id="KW-0106">Calcium</keyword>
<keyword evidence="11" id="KW-0406">Ion transport</keyword>
<dbReference type="GO" id="GO:0005262">
    <property type="term" value="F:calcium channel activity"/>
    <property type="evidence" value="ECO:0007669"/>
    <property type="project" value="UniProtKB-KW"/>
</dbReference>
<feature type="chain" id="PRO_5040950207" evidence="14">
    <location>
        <begin position="19"/>
        <end position="183"/>
    </location>
</feature>
<evidence type="ECO:0000256" key="13">
    <source>
        <dbReference type="ARBA" id="ARBA00023303"/>
    </source>
</evidence>
<proteinExistence type="inferred from homology"/>
<organism evidence="15 16">
    <name type="scientific">Coemansia erecta</name>
    <dbReference type="NCBI Taxonomy" id="147472"/>
    <lineage>
        <taxon>Eukaryota</taxon>
        <taxon>Fungi</taxon>
        <taxon>Fungi incertae sedis</taxon>
        <taxon>Zoopagomycota</taxon>
        <taxon>Kickxellomycotina</taxon>
        <taxon>Kickxellomycetes</taxon>
        <taxon>Kickxellales</taxon>
        <taxon>Kickxellaceae</taxon>
        <taxon>Coemansia</taxon>
    </lineage>
</organism>
<keyword evidence="13" id="KW-0407">Ion channel</keyword>
<evidence type="ECO:0000256" key="6">
    <source>
        <dbReference type="ARBA" id="ARBA00022692"/>
    </source>
</evidence>
<evidence type="ECO:0000256" key="12">
    <source>
        <dbReference type="ARBA" id="ARBA00023136"/>
    </source>
</evidence>
<sequence length="183" mass="19873">MADFTAVLALSLVASAFTEGISYALVYRTAEFQQIKTKIQQCEAKLEDEARSTVGNSKNRQRRIDSIEATLSTARSKASSQQLRSMVVVAVVQLASIYLVNQLFSGRSVARLPFEPLKIFQSLTQRGLPEGSDATACSATFVFVLGGLAFKAIIDRCLQLGLPKSSALPKWVTNPEEVIGGKK</sequence>
<keyword evidence="3" id="KW-0813">Transport</keyword>
<evidence type="ECO:0000256" key="14">
    <source>
        <dbReference type="SAM" id="SignalP"/>
    </source>
</evidence>
<evidence type="ECO:0000256" key="11">
    <source>
        <dbReference type="ARBA" id="ARBA00023065"/>
    </source>
</evidence>
<evidence type="ECO:0000256" key="4">
    <source>
        <dbReference type="ARBA" id="ARBA00022568"/>
    </source>
</evidence>
<protein>
    <submittedName>
        <fullName evidence="15">Uncharacterized protein</fullName>
    </submittedName>
</protein>
<keyword evidence="16" id="KW-1185">Reference proteome</keyword>
<dbReference type="SMART" id="SM01415">
    <property type="entry name" value="DUF106"/>
    <property type="match status" value="1"/>
</dbReference>
<keyword evidence="12" id="KW-0472">Membrane</keyword>
<dbReference type="PANTHER" id="PTHR20917">
    <property type="entry name" value="PNAS-RELATED"/>
    <property type="match status" value="1"/>
</dbReference>
<keyword evidence="14" id="KW-0732">Signal</keyword>
<dbReference type="EMBL" id="JANBOJ010000021">
    <property type="protein sequence ID" value="KAJ1724779.1"/>
    <property type="molecule type" value="Genomic_DNA"/>
</dbReference>
<dbReference type="PANTHER" id="PTHR20917:SF0">
    <property type="entry name" value="CALCIUM LOAD-ACTIVATED CALCIUM CHANNEL"/>
    <property type="match status" value="1"/>
</dbReference>
<feature type="signal peptide" evidence="14">
    <location>
        <begin position="1"/>
        <end position="18"/>
    </location>
</feature>
<dbReference type="InterPro" id="IPR002809">
    <property type="entry name" value="EMC3/TMCO1"/>
</dbReference>
<evidence type="ECO:0000256" key="9">
    <source>
        <dbReference type="ARBA" id="ARBA00022989"/>
    </source>
</evidence>
<evidence type="ECO:0000313" key="16">
    <source>
        <dbReference type="Proteomes" id="UP001149813"/>
    </source>
</evidence>
<comment type="similarity">
    <text evidence="2">Belongs to the TMCO1 family.</text>
</comment>
<evidence type="ECO:0000256" key="1">
    <source>
        <dbReference type="ARBA" id="ARBA00004477"/>
    </source>
</evidence>
<keyword evidence="5" id="KW-0107">Calcium channel</keyword>
<comment type="caution">
    <text evidence="15">The sequence shown here is derived from an EMBL/GenBank/DDBJ whole genome shotgun (WGS) entry which is preliminary data.</text>
</comment>
<keyword evidence="10" id="KW-0175">Coiled coil</keyword>
<keyword evidence="7" id="KW-0256">Endoplasmic reticulum</keyword>
<evidence type="ECO:0000256" key="3">
    <source>
        <dbReference type="ARBA" id="ARBA00022448"/>
    </source>
</evidence>
<accession>A0A9W8CTA0</accession>
<evidence type="ECO:0000256" key="7">
    <source>
        <dbReference type="ARBA" id="ARBA00022824"/>
    </source>
</evidence>
<keyword evidence="6" id="KW-0812">Transmembrane</keyword>
<evidence type="ECO:0000256" key="10">
    <source>
        <dbReference type="ARBA" id="ARBA00023054"/>
    </source>
</evidence>
<gene>
    <name evidence="15" type="ORF">LPJ53_000986</name>
</gene>
<comment type="subcellular location">
    <subcellularLocation>
        <location evidence="1">Endoplasmic reticulum membrane</location>
        <topology evidence="1">Multi-pass membrane protein</topology>
    </subcellularLocation>
</comment>
<dbReference type="Proteomes" id="UP001149813">
    <property type="component" value="Unassembled WGS sequence"/>
</dbReference>
<dbReference type="OrthoDB" id="342726at2759"/>
<keyword evidence="4" id="KW-0109">Calcium transport</keyword>
<evidence type="ECO:0000256" key="8">
    <source>
        <dbReference type="ARBA" id="ARBA00022837"/>
    </source>
</evidence>
<dbReference type="AlphaFoldDB" id="A0A9W8CTA0"/>
<evidence type="ECO:0000313" key="15">
    <source>
        <dbReference type="EMBL" id="KAJ1724779.1"/>
    </source>
</evidence>
<evidence type="ECO:0000256" key="2">
    <source>
        <dbReference type="ARBA" id="ARBA00006537"/>
    </source>
</evidence>
<name>A0A9W8CTA0_9FUNG</name>
<dbReference type="GO" id="GO:0032469">
    <property type="term" value="P:endoplasmic reticulum calcium ion homeostasis"/>
    <property type="evidence" value="ECO:0007669"/>
    <property type="project" value="InterPro"/>
</dbReference>
<dbReference type="GO" id="GO:0005789">
    <property type="term" value="C:endoplasmic reticulum membrane"/>
    <property type="evidence" value="ECO:0007669"/>
    <property type="project" value="UniProtKB-SubCell"/>
</dbReference>